<gene>
    <name evidence="3" type="ORF">NESM_000818300</name>
</gene>
<comment type="caution">
    <text evidence="3">The sequence shown here is derived from an EMBL/GenBank/DDBJ whole genome shotgun (WGS) entry which is preliminary data.</text>
</comment>
<feature type="coiled-coil region" evidence="1">
    <location>
        <begin position="346"/>
        <end position="388"/>
    </location>
</feature>
<sequence length="442" mass="48302">MLRFIVVVFALLVSTRMVADALTIEAAHSVTIDSTARLSPHAVQFSKTSLCFRTVAASAERTDTIVSTHCSFDGGATFEVVKDANDMCVRGIMIASQLLCPGEQVQQPEEGEAEYSVVSHEIRGAAIHGESSKKRFVFKGNKHTGLLNQVSFNGNAAHIEEEDAYIFVSTVVNEAGDKKVVAFRSEDGFTYTAVSVLPGLEEAEQHYTVSEGGRKLSVLSSFSGSYYTSVSSGYGGKFWSAMKVLNTTAPPASVTYPSGAQLQYACSNETSQGARWYVADDKSVRAIAEESAALPSVSGTSRQPLLLAFPVDGVTSDKKGLLVLQDESTGDGQARVRASAFVVDDSAEEQEKAAKIAKEREAWQKKEAARLKAKLEMFEREKAQRRERRRKEAERKARFVALDQPNVLAAKVFLEKDGEMVVVRRVHKDSISLEKELFFGDL</sequence>
<feature type="chain" id="PRO_5043597759" evidence="2">
    <location>
        <begin position="22"/>
        <end position="442"/>
    </location>
</feature>
<evidence type="ECO:0000313" key="4">
    <source>
        <dbReference type="Proteomes" id="UP001430356"/>
    </source>
</evidence>
<proteinExistence type="predicted"/>
<accession>A0AAW0EYI0</accession>
<dbReference type="SUPFAM" id="SSF50939">
    <property type="entry name" value="Sialidases"/>
    <property type="match status" value="1"/>
</dbReference>
<dbReference type="InterPro" id="IPR036278">
    <property type="entry name" value="Sialidase_sf"/>
</dbReference>
<evidence type="ECO:0000256" key="2">
    <source>
        <dbReference type="SAM" id="SignalP"/>
    </source>
</evidence>
<reference evidence="3 4" key="1">
    <citation type="journal article" date="2021" name="MBio">
        <title>A New Model Trypanosomatid, Novymonas esmeraldas: Genomic Perception of Its 'Candidatus Pandoraea novymonadis' Endosymbiont.</title>
        <authorList>
            <person name="Zakharova A."/>
            <person name="Saura A."/>
            <person name="Butenko A."/>
            <person name="Podesvova L."/>
            <person name="Warmusova S."/>
            <person name="Kostygov A.Y."/>
            <person name="Nenarokova A."/>
            <person name="Lukes J."/>
            <person name="Opperdoes F.R."/>
            <person name="Yurchenko V."/>
        </authorList>
    </citation>
    <scope>NUCLEOTIDE SEQUENCE [LARGE SCALE GENOMIC DNA]</scope>
    <source>
        <strain evidence="3 4">E262AT.01</strain>
    </source>
</reference>
<keyword evidence="4" id="KW-1185">Reference proteome</keyword>
<evidence type="ECO:0000313" key="3">
    <source>
        <dbReference type="EMBL" id="KAK7198561.1"/>
    </source>
</evidence>
<organism evidence="3 4">
    <name type="scientific">Novymonas esmeraldas</name>
    <dbReference type="NCBI Taxonomy" id="1808958"/>
    <lineage>
        <taxon>Eukaryota</taxon>
        <taxon>Discoba</taxon>
        <taxon>Euglenozoa</taxon>
        <taxon>Kinetoplastea</taxon>
        <taxon>Metakinetoplastina</taxon>
        <taxon>Trypanosomatida</taxon>
        <taxon>Trypanosomatidae</taxon>
        <taxon>Novymonas</taxon>
    </lineage>
</organism>
<name>A0AAW0EYI0_9TRYP</name>
<dbReference type="EMBL" id="JAECZO010000158">
    <property type="protein sequence ID" value="KAK7198561.1"/>
    <property type="molecule type" value="Genomic_DNA"/>
</dbReference>
<feature type="signal peptide" evidence="2">
    <location>
        <begin position="1"/>
        <end position="21"/>
    </location>
</feature>
<protein>
    <submittedName>
        <fullName evidence="3">Uncharacterized protein</fullName>
    </submittedName>
</protein>
<keyword evidence="1" id="KW-0175">Coiled coil</keyword>
<evidence type="ECO:0000256" key="1">
    <source>
        <dbReference type="SAM" id="Coils"/>
    </source>
</evidence>
<dbReference type="AlphaFoldDB" id="A0AAW0EYI0"/>
<dbReference type="Proteomes" id="UP001430356">
    <property type="component" value="Unassembled WGS sequence"/>
</dbReference>
<keyword evidence="2" id="KW-0732">Signal</keyword>